<evidence type="ECO:0000256" key="1">
    <source>
        <dbReference type="ARBA" id="ARBA00005928"/>
    </source>
</evidence>
<dbReference type="GO" id="GO:0035336">
    <property type="term" value="P:long-chain fatty-acyl-CoA metabolic process"/>
    <property type="evidence" value="ECO:0007669"/>
    <property type="project" value="TreeGrafter"/>
</dbReference>
<comment type="similarity">
    <text evidence="1">Belongs to the fatty acyl-CoA reductase family.</text>
</comment>
<evidence type="ECO:0000313" key="7">
    <source>
        <dbReference type="Proteomes" id="UP000245590"/>
    </source>
</evidence>
<dbReference type="GO" id="GO:0010345">
    <property type="term" value="P:suberin biosynthetic process"/>
    <property type="evidence" value="ECO:0007669"/>
    <property type="project" value="TreeGrafter"/>
</dbReference>
<dbReference type="InterPro" id="IPR033640">
    <property type="entry name" value="FAR_C"/>
</dbReference>
<protein>
    <submittedName>
        <fullName evidence="6">HAD-IB family hydrolase</fullName>
    </submittedName>
</protein>
<dbReference type="Gene3D" id="3.40.50.720">
    <property type="entry name" value="NAD(P)-binding Rossmann-like Domain"/>
    <property type="match status" value="1"/>
</dbReference>
<dbReference type="PANTHER" id="PTHR11011">
    <property type="entry name" value="MALE STERILITY PROTEIN 2-RELATED"/>
    <property type="match status" value="1"/>
</dbReference>
<dbReference type="InterPro" id="IPR013120">
    <property type="entry name" value="FAR_NAD-bd"/>
</dbReference>
<gene>
    <name evidence="6" type="ORF">DEO23_02880</name>
</gene>
<dbReference type="SUPFAM" id="SSF51735">
    <property type="entry name" value="NAD(P)-binding Rossmann-fold domains"/>
    <property type="match status" value="1"/>
</dbReference>
<dbReference type="InterPro" id="IPR026055">
    <property type="entry name" value="FAR"/>
</dbReference>
<dbReference type="Pfam" id="PF12710">
    <property type="entry name" value="HAD"/>
    <property type="match status" value="1"/>
</dbReference>
<evidence type="ECO:0000256" key="2">
    <source>
        <dbReference type="ARBA" id="ARBA00022516"/>
    </source>
</evidence>
<dbReference type="OrthoDB" id="25607at2"/>
<dbReference type="Pfam" id="PF07993">
    <property type="entry name" value="NAD_binding_4"/>
    <property type="match status" value="1"/>
</dbReference>
<dbReference type="NCBIfam" id="TIGR01488">
    <property type="entry name" value="HAD-SF-IB"/>
    <property type="match status" value="1"/>
</dbReference>
<dbReference type="PANTHER" id="PTHR11011:SF45">
    <property type="entry name" value="FATTY ACYL-COA REDUCTASE CG8306-RELATED"/>
    <property type="match status" value="1"/>
</dbReference>
<dbReference type="InterPro" id="IPR036412">
    <property type="entry name" value="HAD-like_sf"/>
</dbReference>
<reference evidence="6 7" key="1">
    <citation type="submission" date="2018-05" db="EMBL/GenBank/DDBJ databases">
        <title>Brachybacterium sp. M1HQ-2T, whole genome shotgun sequence.</title>
        <authorList>
            <person name="Tuo L."/>
        </authorList>
    </citation>
    <scope>NUCLEOTIDE SEQUENCE [LARGE SCALE GENOMIC DNA]</scope>
    <source>
        <strain evidence="6 7">M1HQ-2</strain>
    </source>
</reference>
<organism evidence="6 7">
    <name type="scientific">Brachybacterium endophyticum</name>
    <dbReference type="NCBI Taxonomy" id="2182385"/>
    <lineage>
        <taxon>Bacteria</taxon>
        <taxon>Bacillati</taxon>
        <taxon>Actinomycetota</taxon>
        <taxon>Actinomycetes</taxon>
        <taxon>Micrococcales</taxon>
        <taxon>Dermabacteraceae</taxon>
        <taxon>Brachybacterium</taxon>
    </lineage>
</organism>
<dbReference type="InterPro" id="IPR023214">
    <property type="entry name" value="HAD_sf"/>
</dbReference>
<dbReference type="NCBIfam" id="TIGR01490">
    <property type="entry name" value="HAD-SF-IB-hyp1"/>
    <property type="match status" value="1"/>
</dbReference>
<name>A0A2U2RP00_9MICO</name>
<dbReference type="RefSeq" id="WP_109274475.1">
    <property type="nucleotide sequence ID" value="NZ_QFKX01000001.1"/>
</dbReference>
<dbReference type="AlphaFoldDB" id="A0A2U2RP00"/>
<feature type="domain" description="Thioester reductase (TE)" evidence="5">
    <location>
        <begin position="22"/>
        <end position="337"/>
    </location>
</feature>
<evidence type="ECO:0000256" key="3">
    <source>
        <dbReference type="ARBA" id="ARBA00023098"/>
    </source>
</evidence>
<keyword evidence="6" id="KW-0378">Hydrolase</keyword>
<dbReference type="CDD" id="cd09071">
    <property type="entry name" value="FAR_C"/>
    <property type="match status" value="1"/>
</dbReference>
<keyword evidence="7" id="KW-1185">Reference proteome</keyword>
<dbReference type="Gene3D" id="3.40.50.1000">
    <property type="entry name" value="HAD superfamily/HAD-like"/>
    <property type="match status" value="1"/>
</dbReference>
<accession>A0A2U2RP00</accession>
<dbReference type="InterPro" id="IPR006385">
    <property type="entry name" value="HAD_hydro_SerB1"/>
</dbReference>
<dbReference type="Proteomes" id="UP000245590">
    <property type="component" value="Unassembled WGS sequence"/>
</dbReference>
<keyword evidence="3" id="KW-0443">Lipid metabolism</keyword>
<dbReference type="Pfam" id="PF03015">
    <property type="entry name" value="Sterile"/>
    <property type="match status" value="1"/>
</dbReference>
<proteinExistence type="inferred from homology"/>
<keyword evidence="2" id="KW-0444">Lipid biosynthesis</keyword>
<evidence type="ECO:0000259" key="5">
    <source>
        <dbReference type="Pfam" id="PF07993"/>
    </source>
</evidence>
<comment type="caution">
    <text evidence="6">The sequence shown here is derived from an EMBL/GenBank/DDBJ whole genome shotgun (WGS) entry which is preliminary data.</text>
</comment>
<dbReference type="InterPro" id="IPR036291">
    <property type="entry name" value="NAD(P)-bd_dom_sf"/>
</dbReference>
<dbReference type="EMBL" id="QFKX01000001">
    <property type="protein sequence ID" value="PWH07589.1"/>
    <property type="molecule type" value="Genomic_DNA"/>
</dbReference>
<dbReference type="GO" id="GO:0080019">
    <property type="term" value="F:alcohol-forming very long-chain fatty acyl-CoA reductase activity"/>
    <property type="evidence" value="ECO:0007669"/>
    <property type="project" value="InterPro"/>
</dbReference>
<feature type="domain" description="Fatty acyl-CoA reductase C-terminal" evidence="4">
    <location>
        <begin position="446"/>
        <end position="501"/>
    </location>
</feature>
<dbReference type="SUPFAM" id="SSF56784">
    <property type="entry name" value="HAD-like"/>
    <property type="match status" value="1"/>
</dbReference>
<sequence>MSNPTPSAPASAGTTGSREVLLTGVTGFLGQAVLQSLLEYTDDVRVTALVRPKGTLTGRKRLEGLLRKPVFSSWADRVGKDTVRAAFDERVDVLEGDLTAMPELDKTYATVIHSASSVSFDPPIDEAFRTNVGGARNLYQALLDSGQDPHVIHVSTAYVGGISKGLRREGRLEHSVDWQAEFEASQSARTRVEAESRRPENLRTHMRVARLRDGRMGPKAVAAAAEEARKAWVDERLVDFGRTRAQSVGWTDIYTFTKAMAERVAESMWADAGHRVSFVRPSIIESALQRPFPGWIDGYKVADPLIMAFGRGLLPEFPGLADSILDIIPVDFVVNVIVALATQDVARRGDDAYFQVASGGSNPLPFHEMVDAVRGYFIEHPLQDDDGNDITVPDWTFPSVELVEQRFRMKELATKVGQTVVSRLPATRRTREWTSTLHRNESGLSTLRKYIELYRQYTKTEMVFDDANTRALREELPESFLATHDFDITALDWKDYFRNLHLPAVTELTKAYSRGRAAVRARQSRPAAPMKEATDAVAVFDLDGTVVGANIIQQYLSVVRATRPASAWPGEIGSLLRSVPSYLRAEKRDRSELIRLVNRRYKGYRREELVRLLSGSLGRSIRSSIRPEALELIEQHRRAGHRTVLVTGALDVLVEPLSDLFDDIVATRMDVSSDGRMSGYLATPPVVDEARANWLRKYADEHGADLAKSYGYGDSLADASWLELVGTPSAVSPDLGLYSVAKKKRWSILEW</sequence>
<evidence type="ECO:0000313" key="6">
    <source>
        <dbReference type="EMBL" id="PWH07589.1"/>
    </source>
</evidence>
<evidence type="ECO:0000259" key="4">
    <source>
        <dbReference type="Pfam" id="PF03015"/>
    </source>
</evidence>
<dbReference type="Gene3D" id="1.20.1440.100">
    <property type="entry name" value="SG protein - dephosphorylation function"/>
    <property type="match status" value="1"/>
</dbReference>
<dbReference type="GO" id="GO:0016787">
    <property type="term" value="F:hydrolase activity"/>
    <property type="evidence" value="ECO:0007669"/>
    <property type="project" value="UniProtKB-KW"/>
</dbReference>